<proteinExistence type="predicted"/>
<sequence>MTIGWTRRSRVDTGWRDHVDHPLGETRELWRVSLVPPVPGVGPWEAASPALNIGAGELALLAPGHALEIRQTGDFAQSPPLFLALT</sequence>
<evidence type="ECO:0000313" key="1">
    <source>
        <dbReference type="EMBL" id="NJB90526.1"/>
    </source>
</evidence>
<dbReference type="EMBL" id="JAATIT010000003">
    <property type="protein sequence ID" value="NJB90526.1"/>
    <property type="molecule type" value="Genomic_DNA"/>
</dbReference>
<organism evidence="1 2">
    <name type="scientific">Sphingopyxis italica</name>
    <dbReference type="NCBI Taxonomy" id="1129133"/>
    <lineage>
        <taxon>Bacteria</taxon>
        <taxon>Pseudomonadati</taxon>
        <taxon>Pseudomonadota</taxon>
        <taxon>Alphaproteobacteria</taxon>
        <taxon>Sphingomonadales</taxon>
        <taxon>Sphingomonadaceae</taxon>
        <taxon>Sphingopyxis</taxon>
    </lineage>
</organism>
<reference evidence="1 2" key="1">
    <citation type="submission" date="2020-03" db="EMBL/GenBank/DDBJ databases">
        <title>Genomic Encyclopedia of Type Strains, Phase IV (KMG-IV): sequencing the most valuable type-strain genomes for metagenomic binning, comparative biology and taxonomic classification.</title>
        <authorList>
            <person name="Goeker M."/>
        </authorList>
    </citation>
    <scope>NUCLEOTIDE SEQUENCE [LARGE SCALE GENOMIC DNA]</scope>
    <source>
        <strain evidence="1 2">DSM 25229</strain>
    </source>
</reference>
<dbReference type="AlphaFoldDB" id="A0A7X6B9X5"/>
<evidence type="ECO:0000313" key="2">
    <source>
        <dbReference type="Proteomes" id="UP000535078"/>
    </source>
</evidence>
<protein>
    <submittedName>
        <fullName evidence="1">Uncharacterized protein</fullName>
    </submittedName>
</protein>
<gene>
    <name evidence="1" type="ORF">GGR90_002720</name>
</gene>
<comment type="caution">
    <text evidence="1">The sequence shown here is derived from an EMBL/GenBank/DDBJ whole genome shotgun (WGS) entry which is preliminary data.</text>
</comment>
<name>A0A7X6B9X5_9SPHN</name>
<dbReference type="Proteomes" id="UP000535078">
    <property type="component" value="Unassembled WGS sequence"/>
</dbReference>
<keyword evidence="2" id="KW-1185">Reference proteome</keyword>
<accession>A0A7X6B9X5</accession>